<keyword evidence="3" id="KW-0812">Transmembrane</keyword>
<dbReference type="Gene3D" id="2.60.120.1440">
    <property type="match status" value="1"/>
</dbReference>
<keyword evidence="3" id="KW-0472">Membrane</keyword>
<dbReference type="PIRSF" id="PIRSF018266">
    <property type="entry name" value="FecR"/>
    <property type="match status" value="1"/>
</dbReference>
<evidence type="ECO:0000313" key="4">
    <source>
        <dbReference type="Proteomes" id="UP000183417"/>
    </source>
</evidence>
<dbReference type="InterPro" id="IPR006860">
    <property type="entry name" value="FecR"/>
</dbReference>
<dbReference type="GeneID" id="94690283"/>
<feature type="domain" description="FecR protein" evidence="1">
    <location>
        <begin position="123"/>
        <end position="217"/>
    </location>
</feature>
<dbReference type="PANTHER" id="PTHR30273:SF2">
    <property type="entry name" value="PROTEIN FECR"/>
    <property type="match status" value="1"/>
</dbReference>
<sequence length="333" mass="36080">MSLPIPLAVREQAAEWLVELQSDDHSAGTREMLVQRLQHWRESHPDHERAWLRIEAMGARLQPLSGTPASVALAQAARTARGRGRRLAVRSLAVLLFTGAGAGAVAWRGPASSGDWLASLGADLRTGTAQRRSLRLPDGTQLQMNADSAVDLDFSPQQRLVRLRGGDIEVATAQGLKDSAPPLLVETRHGRIRALGTRFVVRQRGQEPSRVAVFEGATEIAPRERPGHLHLLQTGQQAQFDAQATTPAGLADPALAAWTRGMLVAQDMPLAEFLDQLSRYRPGHLGCDGAVAQLPVSGTYPLADTDQVLAMLLATLPVRLRTATRYWVVVEPA</sequence>
<dbReference type="RefSeq" id="WP_074921528.1">
    <property type="nucleotide sequence ID" value="NZ_CP141274.1"/>
</dbReference>
<feature type="domain" description="FecR N-terminal" evidence="2">
    <location>
        <begin position="11"/>
        <end position="57"/>
    </location>
</feature>
<dbReference type="Proteomes" id="UP000183417">
    <property type="component" value="Unassembled WGS sequence"/>
</dbReference>
<dbReference type="EMBL" id="FNPE01000006">
    <property type="protein sequence ID" value="SDY63352.1"/>
    <property type="molecule type" value="Genomic_DNA"/>
</dbReference>
<reference evidence="3 4" key="1">
    <citation type="submission" date="2016-10" db="EMBL/GenBank/DDBJ databases">
        <authorList>
            <person name="de Groot N.N."/>
        </authorList>
    </citation>
    <scope>NUCLEOTIDE SEQUENCE [LARGE SCALE GENOMIC DNA]</scope>
    <source>
        <strain evidence="3 4">LMG 24775</strain>
    </source>
</reference>
<organism evidence="3 4">
    <name type="scientific">Delftia lacustris</name>
    <dbReference type="NCBI Taxonomy" id="558537"/>
    <lineage>
        <taxon>Bacteria</taxon>
        <taxon>Pseudomonadati</taxon>
        <taxon>Pseudomonadota</taxon>
        <taxon>Betaproteobacteria</taxon>
        <taxon>Burkholderiales</taxon>
        <taxon>Comamonadaceae</taxon>
        <taxon>Delftia</taxon>
    </lineage>
</organism>
<evidence type="ECO:0000313" key="3">
    <source>
        <dbReference type="EMBL" id="SDY63352.1"/>
    </source>
</evidence>
<gene>
    <name evidence="3" type="ORF">SAMN05421547_106186</name>
</gene>
<dbReference type="InterPro" id="IPR032623">
    <property type="entry name" value="FecR_N"/>
</dbReference>
<accession>A0A1H3LFZ1</accession>
<dbReference type="GO" id="GO:0016989">
    <property type="term" value="F:sigma factor antagonist activity"/>
    <property type="evidence" value="ECO:0007669"/>
    <property type="project" value="TreeGrafter"/>
</dbReference>
<evidence type="ECO:0000259" key="2">
    <source>
        <dbReference type="Pfam" id="PF16220"/>
    </source>
</evidence>
<dbReference type="AlphaFoldDB" id="A0A1H3LFZ1"/>
<dbReference type="InterPro" id="IPR012373">
    <property type="entry name" value="Ferrdict_sens_TM"/>
</dbReference>
<name>A0A1H3LFZ1_9BURK</name>
<protein>
    <submittedName>
        <fullName evidence="3">Transmembrane sensor</fullName>
    </submittedName>
</protein>
<dbReference type="PANTHER" id="PTHR30273">
    <property type="entry name" value="PERIPLASMIC SIGNAL SENSOR AND SIGMA FACTOR ACTIVATOR FECR-RELATED"/>
    <property type="match status" value="1"/>
</dbReference>
<dbReference type="Pfam" id="PF04773">
    <property type="entry name" value="FecR"/>
    <property type="match status" value="1"/>
</dbReference>
<proteinExistence type="predicted"/>
<dbReference type="Pfam" id="PF16220">
    <property type="entry name" value="DUF4880"/>
    <property type="match status" value="1"/>
</dbReference>
<evidence type="ECO:0000259" key="1">
    <source>
        <dbReference type="Pfam" id="PF04773"/>
    </source>
</evidence>